<dbReference type="Proteomes" id="UP000634455">
    <property type="component" value="Unassembled WGS sequence"/>
</dbReference>
<organism evidence="1 2">
    <name type="scientific">Paramylibacter ulvae</name>
    <dbReference type="NCBI Taxonomy" id="1651968"/>
    <lineage>
        <taxon>Bacteria</taxon>
        <taxon>Pseudomonadati</taxon>
        <taxon>Pseudomonadota</taxon>
        <taxon>Alphaproteobacteria</taxon>
        <taxon>Rhodobacterales</taxon>
        <taxon>Paracoccaceae</taxon>
        <taxon>Paramylibacter</taxon>
    </lineage>
</organism>
<reference evidence="2" key="1">
    <citation type="journal article" date="2019" name="Int. J. Syst. Evol. Microbiol.">
        <title>The Global Catalogue of Microorganisms (GCM) 10K type strain sequencing project: providing services to taxonomists for standard genome sequencing and annotation.</title>
        <authorList>
            <consortium name="The Broad Institute Genomics Platform"/>
            <consortium name="The Broad Institute Genome Sequencing Center for Infectious Disease"/>
            <person name="Wu L."/>
            <person name="Ma J."/>
        </authorList>
    </citation>
    <scope>NUCLEOTIDE SEQUENCE [LARGE SCALE GENOMIC DNA]</scope>
    <source>
        <strain evidence="2">KCTC 32465</strain>
    </source>
</reference>
<accession>A0ABQ3CYX5</accession>
<dbReference type="EMBL" id="BMZF01000003">
    <property type="protein sequence ID" value="GHA50586.1"/>
    <property type="molecule type" value="Genomic_DNA"/>
</dbReference>
<proteinExistence type="predicted"/>
<sequence>MVRDETFFLHNWHRHYAREFGDENLFVIDHNSQTNPPQSVIPSLKNITRIPFDNPAKDKQAQDRRNFDHVRFHAISDMMASLLHYYDCVIYNDVDEIFVTDDTMGLRQYLDSIPEIGNRAGVGVELFQHTSDTPFDPTQPVFEQRKHFYYRWNICRPCILTKPTLIGGNGAVGPVWLDPKLLMLHLRFVDNDELFQRQQKRLLAYSESRGGEASRWKLSLGETQEKMDAFWARTPAEMDMPHYEFLDECIPGYRDTEISDATFKRQKKSPRQQVKLDHFFDQQVVKLFWKYRFEFPDRFNTYPS</sequence>
<keyword evidence="2" id="KW-1185">Reference proteome</keyword>
<evidence type="ECO:0008006" key="3">
    <source>
        <dbReference type="Google" id="ProtNLM"/>
    </source>
</evidence>
<evidence type="ECO:0000313" key="2">
    <source>
        <dbReference type="Proteomes" id="UP000634455"/>
    </source>
</evidence>
<name>A0ABQ3CYX5_9RHOB</name>
<protein>
    <recommendedName>
        <fullName evidence="3">Glycosyl transferase family 2</fullName>
    </recommendedName>
</protein>
<gene>
    <name evidence="1" type="ORF">GCM10008927_14640</name>
</gene>
<evidence type="ECO:0000313" key="1">
    <source>
        <dbReference type="EMBL" id="GHA50586.1"/>
    </source>
</evidence>
<comment type="caution">
    <text evidence="1">The sequence shown here is derived from an EMBL/GenBank/DDBJ whole genome shotgun (WGS) entry which is preliminary data.</text>
</comment>
<dbReference type="Pfam" id="PF13704">
    <property type="entry name" value="Glyco_tranf_2_4"/>
    <property type="match status" value="1"/>
</dbReference>